<sequence>MMFTIIVIFCNVLDKLILNCLRASPHQSTTLTFLGIQHLGGLCLSYS</sequence>
<evidence type="ECO:0000313" key="2">
    <source>
        <dbReference type="Proteomes" id="UP000015105"/>
    </source>
</evidence>
<reference evidence="2" key="1">
    <citation type="journal article" date="2014" name="Science">
        <title>Ancient hybridizations among the ancestral genomes of bread wheat.</title>
        <authorList>
            <consortium name="International Wheat Genome Sequencing Consortium,"/>
            <person name="Marcussen T."/>
            <person name="Sandve S.R."/>
            <person name="Heier L."/>
            <person name="Spannagl M."/>
            <person name="Pfeifer M."/>
            <person name="Jakobsen K.S."/>
            <person name="Wulff B.B."/>
            <person name="Steuernagel B."/>
            <person name="Mayer K.F."/>
            <person name="Olsen O.A."/>
        </authorList>
    </citation>
    <scope>NUCLEOTIDE SEQUENCE [LARGE SCALE GENOMIC DNA]</scope>
    <source>
        <strain evidence="2">cv. AL8/78</strain>
    </source>
</reference>
<evidence type="ECO:0000313" key="1">
    <source>
        <dbReference type="EnsemblPlants" id="AET7Gv20953400.3"/>
    </source>
</evidence>
<protein>
    <submittedName>
        <fullName evidence="1">Uncharacterized protein</fullName>
    </submittedName>
</protein>
<dbReference type="Gramene" id="AET7Gv20953400.3">
    <property type="protein sequence ID" value="AET7Gv20953400.3"/>
    <property type="gene ID" value="AET7Gv20953400"/>
</dbReference>
<proteinExistence type="predicted"/>
<dbReference type="EnsemblPlants" id="AET7Gv20953400.3">
    <property type="protein sequence ID" value="AET7Gv20953400.3"/>
    <property type="gene ID" value="AET7Gv20953400"/>
</dbReference>
<dbReference type="AlphaFoldDB" id="A0A453SIE8"/>
<reference evidence="1" key="4">
    <citation type="submission" date="2019-03" db="UniProtKB">
        <authorList>
            <consortium name="EnsemblPlants"/>
        </authorList>
    </citation>
    <scope>IDENTIFICATION</scope>
</reference>
<reference evidence="1" key="3">
    <citation type="journal article" date="2017" name="Nature">
        <title>Genome sequence of the progenitor of the wheat D genome Aegilops tauschii.</title>
        <authorList>
            <person name="Luo M.C."/>
            <person name="Gu Y.Q."/>
            <person name="Puiu D."/>
            <person name="Wang H."/>
            <person name="Twardziok S.O."/>
            <person name="Deal K.R."/>
            <person name="Huo N."/>
            <person name="Zhu T."/>
            <person name="Wang L."/>
            <person name="Wang Y."/>
            <person name="McGuire P.E."/>
            <person name="Liu S."/>
            <person name="Long H."/>
            <person name="Ramasamy R.K."/>
            <person name="Rodriguez J.C."/>
            <person name="Van S.L."/>
            <person name="Yuan L."/>
            <person name="Wang Z."/>
            <person name="Xia Z."/>
            <person name="Xiao L."/>
            <person name="Anderson O.D."/>
            <person name="Ouyang S."/>
            <person name="Liang Y."/>
            <person name="Zimin A.V."/>
            <person name="Pertea G."/>
            <person name="Qi P."/>
            <person name="Bennetzen J.L."/>
            <person name="Dai X."/>
            <person name="Dawson M.W."/>
            <person name="Muller H.G."/>
            <person name="Kugler K."/>
            <person name="Rivarola-Duarte L."/>
            <person name="Spannagl M."/>
            <person name="Mayer K.F.X."/>
            <person name="Lu F.H."/>
            <person name="Bevan M.W."/>
            <person name="Leroy P."/>
            <person name="Li P."/>
            <person name="You F.M."/>
            <person name="Sun Q."/>
            <person name="Liu Z."/>
            <person name="Lyons E."/>
            <person name="Wicker T."/>
            <person name="Salzberg S.L."/>
            <person name="Devos K.M."/>
            <person name="Dvorak J."/>
        </authorList>
    </citation>
    <scope>NUCLEOTIDE SEQUENCE [LARGE SCALE GENOMIC DNA]</scope>
    <source>
        <strain evidence="1">cv. AL8/78</strain>
    </source>
</reference>
<reference evidence="1" key="5">
    <citation type="journal article" date="2021" name="G3 (Bethesda)">
        <title>Aegilops tauschii genome assembly Aet v5.0 features greater sequence contiguity and improved annotation.</title>
        <authorList>
            <person name="Wang L."/>
            <person name="Zhu T."/>
            <person name="Rodriguez J.C."/>
            <person name="Deal K.R."/>
            <person name="Dubcovsky J."/>
            <person name="McGuire P.E."/>
            <person name="Lux T."/>
            <person name="Spannagl M."/>
            <person name="Mayer K.F.X."/>
            <person name="Baldrich P."/>
            <person name="Meyers B.C."/>
            <person name="Huo N."/>
            <person name="Gu Y.Q."/>
            <person name="Zhou H."/>
            <person name="Devos K.M."/>
            <person name="Bennetzen J.L."/>
            <person name="Unver T."/>
            <person name="Budak H."/>
            <person name="Gulick P.J."/>
            <person name="Galiba G."/>
            <person name="Kalapos B."/>
            <person name="Nelson D.R."/>
            <person name="Li P."/>
            <person name="You F.M."/>
            <person name="Luo M.C."/>
            <person name="Dvorak J."/>
        </authorList>
    </citation>
    <scope>NUCLEOTIDE SEQUENCE [LARGE SCALE GENOMIC DNA]</scope>
    <source>
        <strain evidence="1">cv. AL8/78</strain>
    </source>
</reference>
<dbReference type="Proteomes" id="UP000015105">
    <property type="component" value="Chromosome 7D"/>
</dbReference>
<reference evidence="2" key="2">
    <citation type="journal article" date="2017" name="Nat. Plants">
        <title>The Aegilops tauschii genome reveals multiple impacts of transposons.</title>
        <authorList>
            <person name="Zhao G."/>
            <person name="Zou C."/>
            <person name="Li K."/>
            <person name="Wang K."/>
            <person name="Li T."/>
            <person name="Gao L."/>
            <person name="Zhang X."/>
            <person name="Wang H."/>
            <person name="Yang Z."/>
            <person name="Liu X."/>
            <person name="Jiang W."/>
            <person name="Mao L."/>
            <person name="Kong X."/>
            <person name="Jiao Y."/>
            <person name="Jia J."/>
        </authorList>
    </citation>
    <scope>NUCLEOTIDE SEQUENCE [LARGE SCALE GENOMIC DNA]</scope>
    <source>
        <strain evidence="2">cv. AL8/78</strain>
    </source>
</reference>
<keyword evidence="2" id="KW-1185">Reference proteome</keyword>
<accession>A0A453SIE8</accession>
<name>A0A453SIE8_AEGTS</name>
<organism evidence="1 2">
    <name type="scientific">Aegilops tauschii subsp. strangulata</name>
    <name type="common">Goatgrass</name>
    <dbReference type="NCBI Taxonomy" id="200361"/>
    <lineage>
        <taxon>Eukaryota</taxon>
        <taxon>Viridiplantae</taxon>
        <taxon>Streptophyta</taxon>
        <taxon>Embryophyta</taxon>
        <taxon>Tracheophyta</taxon>
        <taxon>Spermatophyta</taxon>
        <taxon>Magnoliopsida</taxon>
        <taxon>Liliopsida</taxon>
        <taxon>Poales</taxon>
        <taxon>Poaceae</taxon>
        <taxon>BOP clade</taxon>
        <taxon>Pooideae</taxon>
        <taxon>Triticodae</taxon>
        <taxon>Triticeae</taxon>
        <taxon>Triticinae</taxon>
        <taxon>Aegilops</taxon>
    </lineage>
</organism>